<dbReference type="CDD" id="cd00093">
    <property type="entry name" value="HTH_XRE"/>
    <property type="match status" value="1"/>
</dbReference>
<reference evidence="2" key="1">
    <citation type="journal article" date="2018" name="Sci. Rep.">
        <title>Characterization of LE3 and LE4, the only lytic phages known to infect the spirochete Leptospira.</title>
        <authorList>
            <person name="Schiettekatte O."/>
            <person name="Vincent A.T."/>
            <person name="Malosse C."/>
            <person name="Lechat P."/>
            <person name="Chamot-Rooke J."/>
            <person name="Veyrier F.J."/>
            <person name="Picardeau M."/>
            <person name="Bourhy P."/>
        </authorList>
    </citation>
    <scope>NUCLEOTIDE SEQUENCE</scope>
    <source>
        <plasmid evidence="2">p2_L200901116</plasmid>
    </source>
</reference>
<accession>A0A343US38</accession>
<dbReference type="InterPro" id="IPR001387">
    <property type="entry name" value="Cro/C1-type_HTH"/>
</dbReference>
<feature type="domain" description="HTH cro/C1-type" evidence="1">
    <location>
        <begin position="10"/>
        <end position="64"/>
    </location>
</feature>
<dbReference type="AlphaFoldDB" id="A0A343US38"/>
<proteinExistence type="predicted"/>
<dbReference type="PROSITE" id="PS50943">
    <property type="entry name" value="HTH_CROC1"/>
    <property type="match status" value="1"/>
</dbReference>
<dbReference type="GO" id="GO:0003677">
    <property type="term" value="F:DNA binding"/>
    <property type="evidence" value="ECO:0007669"/>
    <property type="project" value="InterPro"/>
</dbReference>
<evidence type="ECO:0000259" key="1">
    <source>
        <dbReference type="PROSITE" id="PS50943"/>
    </source>
</evidence>
<geneLocation type="plasmid" evidence="2">
    <name>p2_L200901116</name>
</geneLocation>
<dbReference type="SMART" id="SM00530">
    <property type="entry name" value="HTH_XRE"/>
    <property type="match status" value="1"/>
</dbReference>
<dbReference type="SUPFAM" id="SSF47413">
    <property type="entry name" value="lambda repressor-like DNA-binding domains"/>
    <property type="match status" value="1"/>
</dbReference>
<dbReference type="Gene3D" id="1.10.260.40">
    <property type="entry name" value="lambda repressor-like DNA-binding domains"/>
    <property type="match status" value="1"/>
</dbReference>
<organism evidence="2">
    <name type="scientific">Leptospira mayottensis 200901116</name>
    <dbReference type="NCBI Taxonomy" id="1192864"/>
    <lineage>
        <taxon>Bacteria</taxon>
        <taxon>Pseudomonadati</taxon>
        <taxon>Spirochaetota</taxon>
        <taxon>Spirochaetia</taxon>
        <taxon>Leptospirales</taxon>
        <taxon>Leptospiraceae</taxon>
        <taxon>Leptospira</taxon>
    </lineage>
</organism>
<protein>
    <submittedName>
        <fullName evidence="2">XRE family transcriptional regulator</fullName>
    </submittedName>
</protein>
<dbReference type="EMBL" id="MF974398">
    <property type="protein sequence ID" value="AVH81611.1"/>
    <property type="molecule type" value="Genomic_DNA"/>
</dbReference>
<name>A0A343US38_9LEPT</name>
<keyword evidence="2" id="KW-0614">Plasmid</keyword>
<dbReference type="InterPro" id="IPR010982">
    <property type="entry name" value="Lambda_DNA-bd_dom_sf"/>
</dbReference>
<evidence type="ECO:0000313" key="2">
    <source>
        <dbReference type="EMBL" id="AVH81611.1"/>
    </source>
</evidence>
<sequence>MRHNEQAKRLRIILEETNVSQRELSSICKVHPARFSNYVLGKRVIPFEVAYKIMMHHGYSPFWLIFGDGEKKISFNFLSLTDEQLAVSEDIDRDSVFVRQVNESGIRPIVERLLQLDEREQKVFQSIVDRFFPNKYE</sequence>